<proteinExistence type="predicted"/>
<dbReference type="AlphaFoldDB" id="A0AAN8X4K4"/>
<reference evidence="2 3" key="1">
    <citation type="submission" date="2023-11" db="EMBL/GenBank/DDBJ databases">
        <title>Halocaridina rubra genome assembly.</title>
        <authorList>
            <person name="Smith C."/>
        </authorList>
    </citation>
    <scope>NUCLEOTIDE SEQUENCE [LARGE SCALE GENOMIC DNA]</scope>
    <source>
        <strain evidence="2">EP-1</strain>
        <tissue evidence="2">Whole</tissue>
    </source>
</reference>
<sequence length="210" mass="24806">MKAAFLLLKKQELALMKAEFFLHKKQEWVLKEAAFLLQYKKQEWAFKIAVFFLQTIKQEWELKNAAFLLFQKQERPLKKAAFVLHKKQEWALKKTAFSHVGYVRLLGGCFVSFSKTYIYVTGNFLLFLCFCLSVLLLSDQMRWTVRLDFTFKSIIYFCTSTIFCILGRLYIGLEFALWCTRHTTPAGSFHILIFFLQLRPRNSSKDFISS</sequence>
<dbReference type="EMBL" id="JAXCGZ010008456">
    <property type="protein sequence ID" value="KAK7077637.1"/>
    <property type="molecule type" value="Genomic_DNA"/>
</dbReference>
<protein>
    <submittedName>
        <fullName evidence="2">Uncharacterized protein</fullName>
    </submittedName>
</protein>
<name>A0AAN8X4K4_HALRR</name>
<evidence type="ECO:0000256" key="1">
    <source>
        <dbReference type="SAM" id="Phobius"/>
    </source>
</evidence>
<keyword evidence="3" id="KW-1185">Reference proteome</keyword>
<keyword evidence="1" id="KW-0472">Membrane</keyword>
<dbReference type="Proteomes" id="UP001381693">
    <property type="component" value="Unassembled WGS sequence"/>
</dbReference>
<evidence type="ECO:0000313" key="2">
    <source>
        <dbReference type="EMBL" id="KAK7077637.1"/>
    </source>
</evidence>
<feature type="transmembrane region" description="Helical" evidence="1">
    <location>
        <begin position="149"/>
        <end position="169"/>
    </location>
</feature>
<gene>
    <name evidence="2" type="ORF">SK128_027563</name>
</gene>
<comment type="caution">
    <text evidence="2">The sequence shown here is derived from an EMBL/GenBank/DDBJ whole genome shotgun (WGS) entry which is preliminary data.</text>
</comment>
<feature type="transmembrane region" description="Helical" evidence="1">
    <location>
        <begin position="119"/>
        <end position="137"/>
    </location>
</feature>
<keyword evidence="1" id="KW-0812">Transmembrane</keyword>
<keyword evidence="1" id="KW-1133">Transmembrane helix</keyword>
<evidence type="ECO:0000313" key="3">
    <source>
        <dbReference type="Proteomes" id="UP001381693"/>
    </source>
</evidence>
<accession>A0AAN8X4K4</accession>
<organism evidence="2 3">
    <name type="scientific">Halocaridina rubra</name>
    <name type="common">Hawaiian red shrimp</name>
    <dbReference type="NCBI Taxonomy" id="373956"/>
    <lineage>
        <taxon>Eukaryota</taxon>
        <taxon>Metazoa</taxon>
        <taxon>Ecdysozoa</taxon>
        <taxon>Arthropoda</taxon>
        <taxon>Crustacea</taxon>
        <taxon>Multicrustacea</taxon>
        <taxon>Malacostraca</taxon>
        <taxon>Eumalacostraca</taxon>
        <taxon>Eucarida</taxon>
        <taxon>Decapoda</taxon>
        <taxon>Pleocyemata</taxon>
        <taxon>Caridea</taxon>
        <taxon>Atyoidea</taxon>
        <taxon>Atyidae</taxon>
        <taxon>Halocaridina</taxon>
    </lineage>
</organism>